<evidence type="ECO:0000313" key="10">
    <source>
        <dbReference type="Proteomes" id="UP000215145"/>
    </source>
</evidence>
<dbReference type="Gene3D" id="2.40.240.10">
    <property type="entry name" value="Ribosomal Protein L25, Chain P"/>
    <property type="match status" value="1"/>
</dbReference>
<feature type="domain" description="Large ribosomal subunit protein bL25 L25" evidence="7">
    <location>
        <begin position="6"/>
        <end position="92"/>
    </location>
</feature>
<comment type="function">
    <text evidence="5">This is one of the proteins that binds to the 5S RNA in the ribosome where it forms part of the central protuberance.</text>
</comment>
<dbReference type="PANTHER" id="PTHR33284">
    <property type="entry name" value="RIBOSOMAL PROTEIN L25/GLN-TRNA SYNTHETASE, ANTI-CODON-BINDING DOMAIN-CONTAINING PROTEIN"/>
    <property type="match status" value="1"/>
</dbReference>
<keyword evidence="3 5" id="KW-0689">Ribosomal protein</keyword>
<dbReference type="InterPro" id="IPR020057">
    <property type="entry name" value="Ribosomal_bL25_b-dom"/>
</dbReference>
<comment type="subunit">
    <text evidence="5">Part of the 50S ribosomal subunit; part of the 5S rRNA/L5/L18/L25 subcomplex. Contacts the 5S rRNA. Binds to the 5S rRNA independently of L5 and L18.</text>
</comment>
<dbReference type="CDD" id="cd00495">
    <property type="entry name" value="Ribosomal_L25_TL5_CTC"/>
    <property type="match status" value="1"/>
</dbReference>
<dbReference type="InterPro" id="IPR020056">
    <property type="entry name" value="Rbsml_bL25/Gln-tRNA_synth_N"/>
</dbReference>
<dbReference type="OrthoDB" id="9790002at2"/>
<feature type="domain" description="Large ribosomal subunit protein bL25 beta" evidence="8">
    <location>
        <begin position="100"/>
        <end position="183"/>
    </location>
</feature>
<dbReference type="HAMAP" id="MF_01334">
    <property type="entry name" value="Ribosomal_bL25_CTC"/>
    <property type="match status" value="1"/>
</dbReference>
<evidence type="ECO:0000256" key="3">
    <source>
        <dbReference type="ARBA" id="ARBA00022980"/>
    </source>
</evidence>
<proteinExistence type="inferred from homology"/>
<evidence type="ECO:0000313" key="9">
    <source>
        <dbReference type="EMBL" id="OXM14546.1"/>
    </source>
</evidence>
<keyword evidence="4 5" id="KW-0687">Ribonucleoprotein</keyword>
<dbReference type="GO" id="GO:0022625">
    <property type="term" value="C:cytosolic large ribosomal subunit"/>
    <property type="evidence" value="ECO:0007669"/>
    <property type="project" value="TreeGrafter"/>
</dbReference>
<dbReference type="EMBL" id="NMUQ01000002">
    <property type="protein sequence ID" value="OXM14546.1"/>
    <property type="molecule type" value="Genomic_DNA"/>
</dbReference>
<dbReference type="InterPro" id="IPR001021">
    <property type="entry name" value="Ribosomal_bL25_long"/>
</dbReference>
<comment type="caution">
    <text evidence="9">The sequence shown here is derived from an EMBL/GenBank/DDBJ whole genome shotgun (WGS) entry which is preliminary data.</text>
</comment>
<dbReference type="GO" id="GO:0008097">
    <property type="term" value="F:5S rRNA binding"/>
    <property type="evidence" value="ECO:0007669"/>
    <property type="project" value="InterPro"/>
</dbReference>
<dbReference type="GO" id="GO:0003735">
    <property type="term" value="F:structural constituent of ribosome"/>
    <property type="evidence" value="ECO:0007669"/>
    <property type="project" value="InterPro"/>
</dbReference>
<dbReference type="PANTHER" id="PTHR33284:SF1">
    <property type="entry name" value="RIBOSOMAL PROTEIN L25_GLN-TRNA SYNTHETASE, ANTI-CODON-BINDING DOMAIN-CONTAINING PROTEIN"/>
    <property type="match status" value="1"/>
</dbReference>
<evidence type="ECO:0000256" key="4">
    <source>
        <dbReference type="ARBA" id="ARBA00023274"/>
    </source>
</evidence>
<feature type="compositionally biased region" description="Basic and acidic residues" evidence="6">
    <location>
        <begin position="193"/>
        <end position="207"/>
    </location>
</feature>
<evidence type="ECO:0000256" key="5">
    <source>
        <dbReference type="HAMAP-Rule" id="MF_01334"/>
    </source>
</evidence>
<gene>
    <name evidence="5" type="primary">rplY</name>
    <name evidence="5" type="synonym">ctc</name>
    <name evidence="9" type="ORF">CGZ75_16565</name>
</gene>
<comment type="similarity">
    <text evidence="5">Belongs to the bacterial ribosomal protein bL25 family. CTC subfamily.</text>
</comment>
<dbReference type="SUPFAM" id="SSF50715">
    <property type="entry name" value="Ribosomal protein L25-like"/>
    <property type="match status" value="1"/>
</dbReference>
<evidence type="ECO:0000259" key="7">
    <source>
        <dbReference type="Pfam" id="PF01386"/>
    </source>
</evidence>
<dbReference type="Gene3D" id="2.170.120.20">
    <property type="entry name" value="Ribosomal protein L25, beta domain"/>
    <property type="match status" value="1"/>
</dbReference>
<evidence type="ECO:0000256" key="1">
    <source>
        <dbReference type="ARBA" id="ARBA00022730"/>
    </source>
</evidence>
<dbReference type="Pfam" id="PF01386">
    <property type="entry name" value="Ribosomal_L25p"/>
    <property type="match status" value="1"/>
</dbReference>
<dbReference type="InterPro" id="IPR011035">
    <property type="entry name" value="Ribosomal_bL25/Gln-tRNA_synth"/>
</dbReference>
<dbReference type="InterPro" id="IPR020930">
    <property type="entry name" value="Ribosomal_uL5_bac-type"/>
</dbReference>
<dbReference type="InterPro" id="IPR029751">
    <property type="entry name" value="Ribosomal_L25_dom"/>
</dbReference>
<dbReference type="RefSeq" id="WP_089525364.1">
    <property type="nucleotide sequence ID" value="NZ_NMUQ01000002.1"/>
</dbReference>
<dbReference type="InterPro" id="IPR037121">
    <property type="entry name" value="Ribosomal_bL25_C"/>
</dbReference>
<protein>
    <recommendedName>
        <fullName evidence="5">Large ribosomal subunit protein bL25</fullName>
    </recommendedName>
    <alternativeName>
        <fullName evidence="5">General stress protein CTC</fullName>
    </alternativeName>
</protein>
<reference evidence="9 10" key="1">
    <citation type="submission" date="2017-07" db="EMBL/GenBank/DDBJ databases">
        <title>Paenibacillus herberti R33 genome sequencing and assembly.</title>
        <authorList>
            <person name="Su W."/>
        </authorList>
    </citation>
    <scope>NUCLEOTIDE SEQUENCE [LARGE SCALE GENOMIC DNA]</scope>
    <source>
        <strain evidence="9 10">R33</strain>
    </source>
</reference>
<keyword evidence="10" id="KW-1185">Reference proteome</keyword>
<dbReference type="NCBIfam" id="NF004133">
    <property type="entry name" value="PRK05618.2-4"/>
    <property type="match status" value="1"/>
</dbReference>
<dbReference type="GO" id="GO:0006412">
    <property type="term" value="P:translation"/>
    <property type="evidence" value="ECO:0007669"/>
    <property type="project" value="UniProtKB-UniRule"/>
</dbReference>
<name>A0A229NX23_9BACL</name>
<dbReference type="AlphaFoldDB" id="A0A229NX23"/>
<sequence>MAITMQAEARSNASKGSLRKLREGGKVPAVVYGKKLESSSVISLDEKEVLHLLRSHPNAIIELSIPKAGKQPVMITDVQRDALSRKLVHIDMHQINMNEEIKASVRIDLTGDSTGVREGGVLSVTLHEVEVQCLPNDIPESIELDISALGVGENISVGDLKLPKKVQLTTDAEQIVVAVLAPQKEVSEEEADEAAKEDEKAAARSEDANAVDEQ</sequence>
<dbReference type="Proteomes" id="UP000215145">
    <property type="component" value="Unassembled WGS sequence"/>
</dbReference>
<accession>A0A229NX23</accession>
<dbReference type="NCBIfam" id="TIGR00731">
    <property type="entry name" value="bL25_bact_ctc"/>
    <property type="match status" value="1"/>
</dbReference>
<keyword evidence="1 5" id="KW-0699">rRNA-binding</keyword>
<keyword evidence="2 5" id="KW-0694">RNA-binding</keyword>
<organism evidence="9 10">
    <name type="scientific">Paenibacillus herberti</name>
    <dbReference type="NCBI Taxonomy" id="1619309"/>
    <lineage>
        <taxon>Bacteria</taxon>
        <taxon>Bacillati</taxon>
        <taxon>Bacillota</taxon>
        <taxon>Bacilli</taxon>
        <taxon>Bacillales</taxon>
        <taxon>Paenibacillaceae</taxon>
        <taxon>Paenibacillus</taxon>
    </lineage>
</organism>
<evidence type="ECO:0000256" key="6">
    <source>
        <dbReference type="SAM" id="MobiDB-lite"/>
    </source>
</evidence>
<feature type="region of interest" description="Disordered" evidence="6">
    <location>
        <begin position="185"/>
        <end position="214"/>
    </location>
</feature>
<evidence type="ECO:0000259" key="8">
    <source>
        <dbReference type="Pfam" id="PF14693"/>
    </source>
</evidence>
<evidence type="ECO:0000256" key="2">
    <source>
        <dbReference type="ARBA" id="ARBA00022884"/>
    </source>
</evidence>
<dbReference type="Pfam" id="PF14693">
    <property type="entry name" value="Ribosomal_TL5_C"/>
    <property type="match status" value="1"/>
</dbReference>